<evidence type="ECO:0000313" key="2">
    <source>
        <dbReference type="Proteomes" id="UP000254051"/>
    </source>
</evidence>
<protein>
    <submittedName>
        <fullName evidence="1">Uncharacterized protein</fullName>
    </submittedName>
</protein>
<organism evidence="1 2">
    <name type="scientific">Faecalicatena contorta</name>
    <dbReference type="NCBI Taxonomy" id="39482"/>
    <lineage>
        <taxon>Bacteria</taxon>
        <taxon>Bacillati</taxon>
        <taxon>Bacillota</taxon>
        <taxon>Clostridia</taxon>
        <taxon>Lachnospirales</taxon>
        <taxon>Lachnospiraceae</taxon>
        <taxon>Faecalicatena</taxon>
    </lineage>
</organism>
<dbReference type="Proteomes" id="UP000254051">
    <property type="component" value="Unassembled WGS sequence"/>
</dbReference>
<gene>
    <name evidence="1" type="ORF">SAMN05216529_105174</name>
</gene>
<accession>A0A315ZYU6</accession>
<sequence>MDTALSLRMKFDNKEAVSDEEIDTLLKQSKIVQKLTKDYEESALFNLFRLICLSEIPYAERLPYTEEVISYISNHLSVPEGFSYTGKIDYIVPCYNAMLLEAYTRLGKATSREAQNALNWIKQYQVFDRNQSTTWKYIGICKHGGCMNATPCYIGIGKAVRALITYAEFVDHSDEKVESLIKDGTHYMLRHNMYQRLRNQAPISTHITDIMFPQAYMLSVTDLVCIAGRQNLWENKGAQELKELLRKKSCAENSWKIDYIYSHKGYKAFEGKSKPSEWINYLFNSSQGSIKKKEI</sequence>
<dbReference type="AlphaFoldDB" id="A0A315ZYU6"/>
<keyword evidence="2" id="KW-1185">Reference proteome</keyword>
<dbReference type="RefSeq" id="WP_109710865.1">
    <property type="nucleotide sequence ID" value="NZ_QGDS01000005.1"/>
</dbReference>
<proteinExistence type="predicted"/>
<name>A0A315ZYU6_9FIRM</name>
<reference evidence="2" key="1">
    <citation type="submission" date="2017-07" db="EMBL/GenBank/DDBJ databases">
        <authorList>
            <person name="Varghese N."/>
            <person name="Submissions S."/>
        </authorList>
    </citation>
    <scope>NUCLEOTIDE SEQUENCE [LARGE SCALE GENOMIC DNA]</scope>
    <source>
        <strain evidence="2">NLAE-zl-C134</strain>
    </source>
</reference>
<dbReference type="OrthoDB" id="2192355at2"/>
<dbReference type="EMBL" id="UHJJ01000005">
    <property type="protein sequence ID" value="SUQ14199.1"/>
    <property type="molecule type" value="Genomic_DNA"/>
</dbReference>
<evidence type="ECO:0000313" key="1">
    <source>
        <dbReference type="EMBL" id="SUQ14199.1"/>
    </source>
</evidence>